<dbReference type="Pfam" id="PF00535">
    <property type="entry name" value="Glycos_transf_2"/>
    <property type="match status" value="1"/>
</dbReference>
<dbReference type="eggNOG" id="COG1215">
    <property type="taxonomic scope" value="Bacteria"/>
</dbReference>
<dbReference type="OrthoDB" id="7210452at2"/>
<dbReference type="InterPro" id="IPR050834">
    <property type="entry name" value="Glycosyltransf_2"/>
</dbReference>
<dbReference type="eggNOG" id="COG3754">
    <property type="taxonomic scope" value="Bacteria"/>
</dbReference>
<dbReference type="InterPro" id="IPR001173">
    <property type="entry name" value="Glyco_trans_2-like"/>
</dbReference>
<dbReference type="PATRIC" id="fig|1122180.6.peg.2163"/>
<feature type="domain" description="Glycosyltransferase 2-like" evidence="1">
    <location>
        <begin position="286"/>
        <end position="414"/>
    </location>
</feature>
<dbReference type="InterPro" id="IPR029044">
    <property type="entry name" value="Nucleotide-diphossugar_trans"/>
</dbReference>
<keyword evidence="3" id="KW-1185">Reference proteome</keyword>
<dbReference type="PANTHER" id="PTHR43685">
    <property type="entry name" value="GLYCOSYLTRANSFERASE"/>
    <property type="match status" value="1"/>
</dbReference>
<reference evidence="2 3" key="1">
    <citation type="submission" date="2013-03" db="EMBL/GenBank/DDBJ databases">
        <authorList>
            <person name="Fiebig A."/>
            <person name="Goeker M."/>
            <person name="Klenk H.-P.P."/>
        </authorList>
    </citation>
    <scope>NUCLEOTIDE SEQUENCE [LARGE SCALE GENOMIC DNA]</scope>
    <source>
        <strain evidence="2 3">DSM 17492</strain>
    </source>
</reference>
<dbReference type="SUPFAM" id="SSF53448">
    <property type="entry name" value="Nucleotide-diphospho-sugar transferases"/>
    <property type="match status" value="1"/>
</dbReference>
<protein>
    <recommendedName>
        <fullName evidence="1">Glycosyltransferase 2-like domain-containing protein</fullName>
    </recommendedName>
</protein>
<sequence>MRQKVAQEDSMTGIDDKTVRKILKKSGYVHSSWYRQRYPDVAKTGLSPVEHFVRYGAALGRNPGKNFSTKCYLEAYPEVAERGMNPLLHFVLEGQEKGYSPLPGCSDPVRQANREVAALRTHLLTLGFTEPPLAALETMVADSAEPAACAAAARELALWHMRQKTDDGYRAALAYIAEARPGAHDLEFRKRLTTAELLCHFALGQDSSGLACYEQGALNGEAGADAMLARGNFEITPQARCFWINQVLRRYRIPALRLLPGEDQLPYDRLATRDLPLDIDDGPRVTVLLAAYDAADVIGTALRSLQAQSWRNLEIIVIDDCSPDDGATCAKVEHVAAGDPRIRLIRMHRNGGAYVARNHGLDAATGEFVTIHDADDWSHPVKIETQVRYLQANSSVVGCTSEQARAQSDLSFRRWTGQGRLVIQNTSSFMFRRAPVRAELGYWDTVRFAADSEFIRRVTQVFGKGAVVPLPTGPLSFQRDSETSVITDDIKGMNGFYFGVRKEYFDAQMHHHASGKSLKYQNHIESRPFPVPVMMQPQKAAFGEDHHRFDTIFVGDFRVMTEEVAALVEQISRMKDEGRRIGLVEQHSFDVNLKEKRMVHAVRDLIDGENVVAIVYGDCASAKEVLHISDKSINFQQRYMPNVNGMI</sequence>
<dbReference type="RefSeq" id="WP_017929921.1">
    <property type="nucleotide sequence ID" value="NZ_KB823006.1"/>
</dbReference>
<evidence type="ECO:0000313" key="3">
    <source>
        <dbReference type="Proteomes" id="UP000025047"/>
    </source>
</evidence>
<dbReference type="HOGENOM" id="CLU_017074_1_0_5"/>
<evidence type="ECO:0000259" key="1">
    <source>
        <dbReference type="Pfam" id="PF00535"/>
    </source>
</evidence>
<accession>A0A017H8E1</accession>
<dbReference type="PANTHER" id="PTHR43685:SF2">
    <property type="entry name" value="GLYCOSYLTRANSFERASE 2-LIKE DOMAIN-CONTAINING PROTEIN"/>
    <property type="match status" value="1"/>
</dbReference>
<dbReference type="CDD" id="cd00761">
    <property type="entry name" value="Glyco_tranf_GTA_type"/>
    <property type="match status" value="1"/>
</dbReference>
<comment type="caution">
    <text evidence="2">The sequence shown here is derived from an EMBL/GenBank/DDBJ whole genome shotgun (WGS) entry which is preliminary data.</text>
</comment>
<name>A0A017H8E1_9RHOB</name>
<evidence type="ECO:0000313" key="2">
    <source>
        <dbReference type="EMBL" id="EYD70545.1"/>
    </source>
</evidence>
<dbReference type="AlphaFoldDB" id="A0A017H8E1"/>
<organism evidence="2 3">
    <name type="scientific">Limimaricola hongkongensis DSM 17492</name>
    <dbReference type="NCBI Taxonomy" id="1122180"/>
    <lineage>
        <taxon>Bacteria</taxon>
        <taxon>Pseudomonadati</taxon>
        <taxon>Pseudomonadota</taxon>
        <taxon>Alphaproteobacteria</taxon>
        <taxon>Rhodobacterales</taxon>
        <taxon>Paracoccaceae</taxon>
        <taxon>Limimaricola</taxon>
    </lineage>
</organism>
<dbReference type="STRING" id="1122180.Lokhon_02179"/>
<proteinExistence type="predicted"/>
<dbReference type="Gene3D" id="3.90.550.10">
    <property type="entry name" value="Spore Coat Polysaccharide Biosynthesis Protein SpsA, Chain A"/>
    <property type="match status" value="1"/>
</dbReference>
<dbReference type="EMBL" id="APGJ01000007">
    <property type="protein sequence ID" value="EYD70545.1"/>
    <property type="molecule type" value="Genomic_DNA"/>
</dbReference>
<dbReference type="Proteomes" id="UP000025047">
    <property type="component" value="Unassembled WGS sequence"/>
</dbReference>
<gene>
    <name evidence="2" type="ORF">Lokhon_02179</name>
</gene>